<name>A0A7Y9NNQ2_9BACT</name>
<dbReference type="InterPro" id="IPR017549">
    <property type="entry name" value="APMV_L690"/>
</dbReference>
<gene>
    <name evidence="2" type="ORF">HDF12_003110</name>
</gene>
<organism evidence="2 3">
    <name type="scientific">Tunturiibacter lichenicola</name>
    <dbReference type="NCBI Taxonomy" id="2051959"/>
    <lineage>
        <taxon>Bacteria</taxon>
        <taxon>Pseudomonadati</taxon>
        <taxon>Acidobacteriota</taxon>
        <taxon>Terriglobia</taxon>
        <taxon>Terriglobales</taxon>
        <taxon>Acidobacteriaceae</taxon>
        <taxon>Tunturiibacter</taxon>
    </lineage>
</organism>
<protein>
    <submittedName>
        <fullName evidence="2">Uncharacterized protein (TIGR03118 family)</fullName>
    </submittedName>
</protein>
<dbReference type="Gene3D" id="2.120.10.30">
    <property type="entry name" value="TolB, C-terminal domain"/>
    <property type="match status" value="1"/>
</dbReference>
<feature type="signal peptide" evidence="1">
    <location>
        <begin position="1"/>
        <end position="25"/>
    </location>
</feature>
<comment type="caution">
    <text evidence="2">The sequence shown here is derived from an EMBL/GenBank/DDBJ whole genome shotgun (WGS) entry which is preliminary data.</text>
</comment>
<dbReference type="SUPFAM" id="SSF50969">
    <property type="entry name" value="YVTN repeat-like/Quinoprotein amine dehydrogenase"/>
    <property type="match status" value="1"/>
</dbReference>
<evidence type="ECO:0000256" key="1">
    <source>
        <dbReference type="SAM" id="SignalP"/>
    </source>
</evidence>
<reference evidence="2 3" key="1">
    <citation type="submission" date="2020-07" db="EMBL/GenBank/DDBJ databases">
        <title>Genomic Encyclopedia of Type Strains, Phase IV (KMG-V): Genome sequencing to study the core and pangenomes of soil and plant-associated prokaryotes.</title>
        <authorList>
            <person name="Whitman W."/>
        </authorList>
    </citation>
    <scope>NUCLEOTIDE SEQUENCE [LARGE SCALE GENOMIC DNA]</scope>
    <source>
        <strain evidence="2 3">M8UP30</strain>
    </source>
</reference>
<sequence length="339" mass="35366">MSFRSVVLTASFALTSLSVPNAAFAQYKVTNLVSNQERAAKVTDPLLVNAWGLTYAPGGPYWISDANSGWSTLYDSNGTKVPLDVLIPTAGGDGPGSPTGIVFNKSPEFQIKGAPAAFLFATLDGTISGWAPSVSFNAALVAVTTPGASYTGLAITSKPSGNYLFAVDNKNNKVDIYDGNFKLVTSFTDPTVPAGFAPFGIQDFGGLVYVSFASASGAAGGYIDIFAENGTLLKQLAKGKPLNQPWGFAIAPKNFGPFSNTLLVTNNTNSGTINSFNAVTGQFVGTLTNTLGEVIHIDQLWGIEFGDGTGKNGATNQLFFTAGPDNNFTGLFGVIAFEK</sequence>
<dbReference type="NCBIfam" id="TIGR03118">
    <property type="entry name" value="PEPCTERM_chp_1"/>
    <property type="match status" value="1"/>
</dbReference>
<dbReference type="EMBL" id="JACCCV010000002">
    <property type="protein sequence ID" value="NYF52711.1"/>
    <property type="molecule type" value="Genomic_DNA"/>
</dbReference>
<dbReference type="InterPro" id="IPR011044">
    <property type="entry name" value="Quino_amine_DH_bsu"/>
</dbReference>
<dbReference type="AlphaFoldDB" id="A0A7Y9NNQ2"/>
<feature type="chain" id="PRO_5031467101" evidence="1">
    <location>
        <begin position="26"/>
        <end position="339"/>
    </location>
</feature>
<accession>A0A7Y9NNQ2</accession>
<dbReference type="Proteomes" id="UP000534186">
    <property type="component" value="Unassembled WGS sequence"/>
</dbReference>
<evidence type="ECO:0000313" key="3">
    <source>
        <dbReference type="Proteomes" id="UP000534186"/>
    </source>
</evidence>
<dbReference type="InterPro" id="IPR011042">
    <property type="entry name" value="6-blade_b-propeller_TolB-like"/>
</dbReference>
<proteinExistence type="predicted"/>
<evidence type="ECO:0000313" key="2">
    <source>
        <dbReference type="EMBL" id="NYF52711.1"/>
    </source>
</evidence>
<keyword evidence="1" id="KW-0732">Signal</keyword>